<reference evidence="12 13" key="2">
    <citation type="submission" date="2018-03" db="EMBL/GenBank/DDBJ databases">
        <title>The ancient ancestry and fast evolution of plastids.</title>
        <authorList>
            <person name="Moore K.R."/>
            <person name="Magnabosco C."/>
            <person name="Momper L."/>
            <person name="Gold D.A."/>
            <person name="Bosak T."/>
            <person name="Fournier G.P."/>
        </authorList>
    </citation>
    <scope>NUCLEOTIDE SEQUENCE [LARGE SCALE GENOMIC DNA]</scope>
    <source>
        <strain evidence="12 13">ULC18</strain>
    </source>
</reference>
<dbReference type="GO" id="GO:0005737">
    <property type="term" value="C:cytoplasm"/>
    <property type="evidence" value="ECO:0007669"/>
    <property type="project" value="TreeGrafter"/>
</dbReference>
<evidence type="ECO:0000256" key="8">
    <source>
        <dbReference type="ARBA" id="ARBA00023277"/>
    </source>
</evidence>
<proteinExistence type="inferred from homology"/>
<comment type="caution">
    <text evidence="12">The sequence shown here is derived from an EMBL/GenBank/DDBJ whole genome shotgun (WGS) entry which is preliminary data.</text>
</comment>
<dbReference type="PIRSF" id="PIRSF000460">
    <property type="entry name" value="Pprylas_GlgP"/>
    <property type="match status" value="1"/>
</dbReference>
<keyword evidence="13" id="KW-1185">Reference proteome</keyword>
<dbReference type="SUPFAM" id="SSF53756">
    <property type="entry name" value="UDP-Glycosyltransferase/glycogen phosphorylase"/>
    <property type="match status" value="1"/>
</dbReference>
<evidence type="ECO:0000256" key="9">
    <source>
        <dbReference type="ARBA" id="ARBA00025174"/>
    </source>
</evidence>
<organism evidence="12 13">
    <name type="scientific">Stenomitos frigidus ULC18</name>
    <dbReference type="NCBI Taxonomy" id="2107698"/>
    <lineage>
        <taxon>Bacteria</taxon>
        <taxon>Bacillati</taxon>
        <taxon>Cyanobacteriota</taxon>
        <taxon>Cyanophyceae</taxon>
        <taxon>Leptolyngbyales</taxon>
        <taxon>Leptolyngbyaceae</taxon>
        <taxon>Stenomitos</taxon>
    </lineage>
</organism>
<name>A0A2T1E2L1_9CYAN</name>
<dbReference type="GO" id="GO:0008184">
    <property type="term" value="F:glycogen phosphorylase activity"/>
    <property type="evidence" value="ECO:0007669"/>
    <property type="project" value="InterPro"/>
</dbReference>
<comment type="similarity">
    <text evidence="3 11">Belongs to the glycogen phosphorylase family.</text>
</comment>
<evidence type="ECO:0000256" key="4">
    <source>
        <dbReference type="ARBA" id="ARBA00022600"/>
    </source>
</evidence>
<comment type="function">
    <text evidence="11">Allosteric enzyme that catalyzes the rate-limiting step in glycogen catabolism, the phosphorolytic cleavage of glycogen to produce glucose-1-phosphate, and plays a central role in maintaining cellular and organismal glucose homeostasis.</text>
</comment>
<evidence type="ECO:0000313" key="13">
    <source>
        <dbReference type="Proteomes" id="UP000239576"/>
    </source>
</evidence>
<evidence type="ECO:0000256" key="7">
    <source>
        <dbReference type="ARBA" id="ARBA00022898"/>
    </source>
</evidence>
<evidence type="ECO:0000256" key="5">
    <source>
        <dbReference type="ARBA" id="ARBA00022676"/>
    </source>
</evidence>
<dbReference type="InterPro" id="IPR035090">
    <property type="entry name" value="Pyridoxal_P_attach_site"/>
</dbReference>
<keyword evidence="5 11" id="KW-0328">Glycosyltransferase</keyword>
<comment type="catalytic activity">
    <reaction evidence="1 11">
        <text>[(1-&gt;4)-alpha-D-glucosyl](n) + phosphate = [(1-&gt;4)-alpha-D-glucosyl](n-1) + alpha-D-glucose 1-phosphate</text>
        <dbReference type="Rhea" id="RHEA:41732"/>
        <dbReference type="Rhea" id="RHEA-COMP:9584"/>
        <dbReference type="Rhea" id="RHEA-COMP:9586"/>
        <dbReference type="ChEBI" id="CHEBI:15444"/>
        <dbReference type="ChEBI" id="CHEBI:43474"/>
        <dbReference type="ChEBI" id="CHEBI:58601"/>
        <dbReference type="EC" id="2.4.1.1"/>
    </reaction>
</comment>
<comment type="cofactor">
    <cofactor evidence="2 11">
        <name>pyridoxal 5'-phosphate</name>
        <dbReference type="ChEBI" id="CHEBI:597326"/>
    </cofactor>
</comment>
<evidence type="ECO:0000256" key="3">
    <source>
        <dbReference type="ARBA" id="ARBA00006047"/>
    </source>
</evidence>
<dbReference type="FunFam" id="3.40.50.2000:FF:000002">
    <property type="entry name" value="Alpha-1,4 glucan phosphorylase"/>
    <property type="match status" value="1"/>
</dbReference>
<evidence type="ECO:0000313" key="12">
    <source>
        <dbReference type="EMBL" id="PSB26950.1"/>
    </source>
</evidence>
<reference evidence="13" key="1">
    <citation type="submission" date="2018-02" db="EMBL/GenBank/DDBJ databases">
        <authorList>
            <person name="Moore K."/>
            <person name="Momper L."/>
        </authorList>
    </citation>
    <scope>NUCLEOTIDE SEQUENCE [LARGE SCALE GENOMIC DNA]</scope>
    <source>
        <strain evidence="13">ULC18</strain>
    </source>
</reference>
<dbReference type="Gene3D" id="3.40.50.2000">
    <property type="entry name" value="Glycogen Phosphorylase B"/>
    <property type="match status" value="2"/>
</dbReference>
<sequence length="845" mass="96130">MQTAPNQPIECVPTIVVEDDRTGLSVETLKRAFQDNLFYIQGKFAKIATQNDYYMALAYTVRDRLLRRWLTTAETYTHQGVRTVAYLSAEFLMGPHLGNNLISLGIYDEAKQAIGELGLDFDALLEQEEEPGLGNGGLGRLAACYLDSMATLDIPSIGYGIRYEFGIFDQDIRDGWQFEITDKWLRYGNPWEIARPEWSVEVKLGGHTETYMDEMTSRQRVRWVPAEVVMGIPYDTPILGYKTNTATTLRLWSAAAAESFDFAAFNSGDYFRAVLQKTVSETLTKVLYPNDESFQGKKLRLGQQIFFVSCSLQDMILILTRQGIPLDQFHEKFAIQLNDTHPAIAVAELMRLLMDEHAFEWDAAWSITQKTLAYTNHTLLPEALERWGLGLFGTLLPRHLEIIYEINSRFLEEIRLKFPGDNDRLNRMSLIDEAGERHVRMAHLACVGSHAINGVAALHSELLKQDVLRDFYELYPEKFSNKTNGVTPRRFMVLSNPRLTKLITSKIGDGWIKHLDDLRKLEAFVEDADFRQQWRQIKFDIKQDLADYIKQANGIDVDPASLFDIQAKRIHEYKRQHLDVLHIITLYNRIKANPDVDITPRTFIFGGKAAPGYYMAKLIIKLVNSVADVVNNDPDVRDRIKVVFLKDYNVKFAQRVYPAADLSEQISLAGKEASGTGNMKFSMNGSLTIGTLDGANVEIREEVGAENFFLFGLTTPEVYALKAQGYNPWQYYNSNPELKAAIDRIASGGFSNGDTNLFNALVSTLLYKDDYLLLADYQSYVDCQDGVSRAYRDQDHWTRLSILNSARMGKFSSDRSIREYCKDIWHVKPVAIELKEYVQAGAGLE</sequence>
<evidence type="ECO:0000256" key="6">
    <source>
        <dbReference type="ARBA" id="ARBA00022679"/>
    </source>
</evidence>
<accession>A0A2T1E2L1</accession>
<dbReference type="PROSITE" id="PS00102">
    <property type="entry name" value="PHOSPHORYLASE"/>
    <property type="match status" value="1"/>
</dbReference>
<dbReference type="InterPro" id="IPR011833">
    <property type="entry name" value="Glycg_phsphrylas"/>
</dbReference>
<dbReference type="CDD" id="cd04300">
    <property type="entry name" value="GT35_Glycogen_Phosphorylase"/>
    <property type="match status" value="1"/>
</dbReference>
<evidence type="ECO:0000256" key="10">
    <source>
        <dbReference type="PIRSR" id="PIRSR000460-1"/>
    </source>
</evidence>
<dbReference type="PANTHER" id="PTHR11468:SF3">
    <property type="entry name" value="GLYCOGEN PHOSPHORYLASE, LIVER FORM"/>
    <property type="match status" value="1"/>
</dbReference>
<dbReference type="InterPro" id="IPR000811">
    <property type="entry name" value="Glyco_trans_35"/>
</dbReference>
<dbReference type="FunFam" id="3.40.50.2000:FF:000005">
    <property type="entry name" value="Alpha-1,4 glucan phosphorylase"/>
    <property type="match status" value="1"/>
</dbReference>
<dbReference type="OrthoDB" id="9760804at2"/>
<protein>
    <recommendedName>
        <fullName evidence="11">Alpha-1,4 glucan phosphorylase</fullName>
        <ecNumber evidence="11">2.4.1.1</ecNumber>
    </recommendedName>
</protein>
<evidence type="ECO:0000256" key="2">
    <source>
        <dbReference type="ARBA" id="ARBA00001933"/>
    </source>
</evidence>
<dbReference type="EMBL" id="PVWK01000098">
    <property type="protein sequence ID" value="PSB26950.1"/>
    <property type="molecule type" value="Genomic_DNA"/>
</dbReference>
<dbReference type="EC" id="2.4.1.1" evidence="11"/>
<feature type="modified residue" description="N6-(pyridoxal phosphate)lysine" evidence="10">
    <location>
        <position position="680"/>
    </location>
</feature>
<evidence type="ECO:0000256" key="1">
    <source>
        <dbReference type="ARBA" id="ARBA00001275"/>
    </source>
</evidence>
<keyword evidence="6 11" id="KW-0808">Transferase</keyword>
<keyword evidence="4" id="KW-0321">Glycogen metabolism</keyword>
<dbReference type="GO" id="GO:0030170">
    <property type="term" value="F:pyridoxal phosphate binding"/>
    <property type="evidence" value="ECO:0007669"/>
    <property type="project" value="InterPro"/>
</dbReference>
<dbReference type="GO" id="GO:0005980">
    <property type="term" value="P:glycogen catabolic process"/>
    <property type="evidence" value="ECO:0007669"/>
    <property type="project" value="TreeGrafter"/>
</dbReference>
<dbReference type="NCBIfam" id="TIGR02093">
    <property type="entry name" value="P_ylase"/>
    <property type="match status" value="1"/>
</dbReference>
<dbReference type="AlphaFoldDB" id="A0A2T1E2L1"/>
<dbReference type="RefSeq" id="WP_106257568.1">
    <property type="nucleotide sequence ID" value="NZ_CAWNSW010000133.1"/>
</dbReference>
<gene>
    <name evidence="12" type="ORF">C7B82_17465</name>
</gene>
<dbReference type="Proteomes" id="UP000239576">
    <property type="component" value="Unassembled WGS sequence"/>
</dbReference>
<evidence type="ECO:0000256" key="11">
    <source>
        <dbReference type="RuleBase" id="RU000587"/>
    </source>
</evidence>
<dbReference type="PANTHER" id="PTHR11468">
    <property type="entry name" value="GLYCOGEN PHOSPHORYLASE"/>
    <property type="match status" value="1"/>
</dbReference>
<keyword evidence="7 10" id="KW-0663">Pyridoxal phosphate</keyword>
<comment type="function">
    <text evidence="9">Phosphorylase is an important allosteric enzyme in carbohydrate metabolism. Enzymes from different sources differ in their regulatory mechanisms and in their natural substrates. However, all known phosphorylases share catalytic and structural properties.</text>
</comment>
<dbReference type="Pfam" id="PF00343">
    <property type="entry name" value="Phosphorylase"/>
    <property type="match status" value="1"/>
</dbReference>
<keyword evidence="8 11" id="KW-0119">Carbohydrate metabolism</keyword>